<dbReference type="HOGENOM" id="CLU_2494382_0_0_6"/>
<keyword evidence="1" id="KW-0812">Transmembrane</keyword>
<proteinExistence type="predicted"/>
<evidence type="ECO:0000313" key="3">
    <source>
        <dbReference type="Proteomes" id="UP000004664"/>
    </source>
</evidence>
<feature type="transmembrane region" description="Helical" evidence="1">
    <location>
        <begin position="34"/>
        <end position="54"/>
    </location>
</feature>
<dbReference type="AlphaFoldDB" id="G3IYS1"/>
<keyword evidence="1" id="KW-0472">Membrane</keyword>
<reference evidence="2 3" key="1">
    <citation type="submission" date="2011-06" db="EMBL/GenBank/DDBJ databases">
        <title>Genomic sequence of Methylobacter tundripaludum SV96.</title>
        <authorList>
            <consortium name="US DOE Joint Genome Institute"/>
            <person name="Lucas S."/>
            <person name="Han J."/>
            <person name="Lapidus A."/>
            <person name="Cheng J.-F."/>
            <person name="Goodwin L."/>
            <person name="Pitluck S."/>
            <person name="Held B."/>
            <person name="Detter J.C."/>
            <person name="Han C."/>
            <person name="Tapia R."/>
            <person name="Land M."/>
            <person name="Hauser L."/>
            <person name="Kyrpides N."/>
            <person name="Ivanova N."/>
            <person name="Ovchinnikova G."/>
            <person name="Pagani I."/>
            <person name="Klotz M.G."/>
            <person name="Dispirito A.A."/>
            <person name="Murrell J.C."/>
            <person name="Dunfield P."/>
            <person name="Kalyuzhnaya M.G."/>
            <person name="Svenning M."/>
            <person name="Trotsenko Y.A."/>
            <person name="Stein L.Y."/>
            <person name="Woyke T."/>
        </authorList>
    </citation>
    <scope>NUCLEOTIDE SEQUENCE [LARGE SCALE GENOMIC DNA]</scope>
    <source>
        <strain evidence="3">ATCC BAA-1195 / DSM 17260 / SV96</strain>
    </source>
</reference>
<gene>
    <name evidence="2" type="ORF">Mettu_4387</name>
</gene>
<dbReference type="EMBL" id="JH109153">
    <property type="protein sequence ID" value="EGW21222.1"/>
    <property type="molecule type" value="Genomic_DNA"/>
</dbReference>
<accession>G3IYS1</accession>
<evidence type="ECO:0000256" key="1">
    <source>
        <dbReference type="SAM" id="Phobius"/>
    </source>
</evidence>
<sequence length="86" mass="10076">MQVFVRYRVQLLQSISAATYQVTTLLSCMSCHTWMVSATTTAFLVYLLLFLRVFSEFSLQFDVYFPILVSNIRTLNEISIQYLYVQ</sequence>
<organism evidence="2 3">
    <name type="scientific">Methylobacter tundripaludum (strain ATCC BAA-1195 / DSM 17260 / SV96)</name>
    <dbReference type="NCBI Taxonomy" id="697282"/>
    <lineage>
        <taxon>Bacteria</taxon>
        <taxon>Pseudomonadati</taxon>
        <taxon>Pseudomonadota</taxon>
        <taxon>Gammaproteobacteria</taxon>
        <taxon>Methylococcales</taxon>
        <taxon>Methylococcaceae</taxon>
        <taxon>Methylobacter</taxon>
    </lineage>
</organism>
<protein>
    <submittedName>
        <fullName evidence="2">Uncharacterized protein</fullName>
    </submittedName>
</protein>
<dbReference type="Proteomes" id="UP000004664">
    <property type="component" value="Unassembled WGS sequence"/>
</dbReference>
<dbReference type="PROSITE" id="PS51257">
    <property type="entry name" value="PROKAR_LIPOPROTEIN"/>
    <property type="match status" value="1"/>
</dbReference>
<keyword evidence="1" id="KW-1133">Transmembrane helix</keyword>
<name>G3IYS1_METTV</name>
<keyword evidence="3" id="KW-1185">Reference proteome</keyword>
<evidence type="ECO:0000313" key="2">
    <source>
        <dbReference type="EMBL" id="EGW21222.1"/>
    </source>
</evidence>